<feature type="compositionally biased region" description="Basic and acidic residues" evidence="1">
    <location>
        <begin position="408"/>
        <end position="419"/>
    </location>
</feature>
<evidence type="ECO:0000259" key="3">
    <source>
        <dbReference type="Pfam" id="PF26180"/>
    </source>
</evidence>
<dbReference type="PANTHER" id="PTHR45979:SF30">
    <property type="entry name" value="NUCLEOTIDYLTRANSFERASE"/>
    <property type="match status" value="1"/>
</dbReference>
<feature type="region of interest" description="Disordered" evidence="1">
    <location>
        <begin position="370"/>
        <end position="458"/>
    </location>
</feature>
<dbReference type="Gene3D" id="1.10.1410.10">
    <property type="match status" value="1"/>
</dbReference>
<dbReference type="InterPro" id="IPR043519">
    <property type="entry name" value="NT_sf"/>
</dbReference>
<organism evidence="4 5">
    <name type="scientific">Liquidambar formosana</name>
    <name type="common">Formosan gum</name>
    <dbReference type="NCBI Taxonomy" id="63359"/>
    <lineage>
        <taxon>Eukaryota</taxon>
        <taxon>Viridiplantae</taxon>
        <taxon>Streptophyta</taxon>
        <taxon>Embryophyta</taxon>
        <taxon>Tracheophyta</taxon>
        <taxon>Spermatophyta</taxon>
        <taxon>Magnoliopsida</taxon>
        <taxon>eudicotyledons</taxon>
        <taxon>Gunneridae</taxon>
        <taxon>Pentapetalae</taxon>
        <taxon>Saxifragales</taxon>
        <taxon>Altingiaceae</taxon>
        <taxon>Liquidambar</taxon>
    </lineage>
</organism>
<evidence type="ECO:0000259" key="2">
    <source>
        <dbReference type="Pfam" id="PF22600"/>
    </source>
</evidence>
<accession>A0AAP0S5T0</accession>
<dbReference type="InterPro" id="IPR054708">
    <property type="entry name" value="MTPAP-like_central"/>
</dbReference>
<dbReference type="Proteomes" id="UP001415857">
    <property type="component" value="Unassembled WGS sequence"/>
</dbReference>
<name>A0AAP0S5T0_LIQFO</name>
<feature type="compositionally biased region" description="Polar residues" evidence="1">
    <location>
        <begin position="814"/>
        <end position="838"/>
    </location>
</feature>
<evidence type="ECO:0008006" key="6">
    <source>
        <dbReference type="Google" id="ProtNLM"/>
    </source>
</evidence>
<feature type="compositionally biased region" description="Low complexity" evidence="1">
    <location>
        <begin position="569"/>
        <end position="580"/>
    </location>
</feature>
<feature type="compositionally biased region" description="Polar residues" evidence="1">
    <location>
        <begin position="391"/>
        <end position="406"/>
    </location>
</feature>
<sequence>MGGHEGWAQPNDFLPNGLLPNEAASVTRVLDLERWSRAEERTAELITRIQPNQPSEERRNAVACYVQRLMMKCFSCQVFTFGSVPLKTYLPDGDIDLTAFSKNQSLKDTWANEVRDMLESEENNEDAEFRVKEVQYIQAEVKLIKCLVENIVVDISFNQLGGLCTLCFLEQVDHLINQNHLFKRSIILIKAWCYYESRILGAHHGLISTYALETLVLYIFLVFNNSFAGPLEVLYRFLEFFSKFDWDNFCVSLRGPVPISSLPSMKADLPRKDGGELLLRNSVLDHSYAYAVLPGGQENHDQPFVSKHFNVIDPLRTNNNLGRSVSKGNFFRIRSAFAFGAQRLARLLDCPKEDLIAEFNQFFMNTWDRHGKGHRPDAPSPDLYGLRPVNLNHSDGSDSPRNYSSSKKAKENFSSRESEVPVTRASHAVSSQHGGHSFKQMSRTSNASTGSRNQSQKTYANLTSSVASDHNHRIAQSLTFNENTHTDKGRSSRTDNLGNEVHAKYRFARTYSSPELTDISSEVPSRGRRNRAFETGKGQTVSVRPDYSRSRNLGSEVSENHSSRLTEDPSSPRQSSSHQSTDAAVDLNSASNSFHGESGLGAVGEDLHSLSETMQMRQVEQDLVNMMASSRSFGGQVQMPLNIASAVPMPPSILASWGYAHRNSAGIVPMNIPIFDSPWGSSMHYSQGLVPFPVPQYFSSVGMASNREEIVEPLDDNLVSSEMNEEDSDHGFWSEGNADTMRGFDPENGSIQVQQLEEKNMFSSVGFNFVPSSRVSSSDSYPMKAHGLIKENRGVIRETYGDDSEYHIRGSDVHSTASSRFVSASQATSSGTKLSSEGSWDGSPSKVSKSTRDRRGRKSAPSTDPSTVYGLGNNGWRYEGESVDDHSSQADDDNRDWVPLSTVRTEEAESTVHGSAASSHVRITGYEAAQMSESNPMHPITPMLVGSGLRQRGNDNHGLLPFAFVPTGPPVPFLIYNFSTEGRTSGALTSHSNREGELHNCHVSQSDQNLDSTENLNQSEALMEPSEERKSDILNSDFASHWKNLQYGRSCQNLQNQGLLHYPSSFVVPPGYLDGHFPWDGPGSPFSANMNPVTQLMSYASRPIPVSSLQPGSNSPTGVYQHCAEEIPRYRGGTGTYLPNPKISSRDRQSSYTKNHRGNYYDRRDHHGDREGNWNVNPRPRFAGRGQGRNQVEKPHTRLDRTTANNSRSDRPWDSFKQDSFPPSYSQNRSFSSSNSSHRGPANVAYGMYPLPVVNPNGVSPSGSAMPSAAVLYPYDQNISHGSSAEQLEFGSLGRVHFSGINEPSQLGEGSSRCVNEQQNFQGDSAHSSPAQPSSPAQLSSPKLQWDRL</sequence>
<reference evidence="4 5" key="1">
    <citation type="journal article" date="2024" name="Plant J.">
        <title>Genome sequences and population genomics reveal climatic adaptation and genomic divergence between two closely related sweetgum species.</title>
        <authorList>
            <person name="Xu W.Q."/>
            <person name="Ren C.Q."/>
            <person name="Zhang X.Y."/>
            <person name="Comes H.P."/>
            <person name="Liu X.H."/>
            <person name="Li Y.G."/>
            <person name="Kettle C.J."/>
            <person name="Jalonen R."/>
            <person name="Gaisberger H."/>
            <person name="Ma Y.Z."/>
            <person name="Qiu Y.X."/>
        </authorList>
    </citation>
    <scope>NUCLEOTIDE SEQUENCE [LARGE SCALE GENOMIC DNA]</scope>
    <source>
        <strain evidence="4">Hangzhou</strain>
    </source>
</reference>
<feature type="region of interest" description="Disordered" evidence="1">
    <location>
        <begin position="1130"/>
        <end position="1239"/>
    </location>
</feature>
<dbReference type="Gene3D" id="3.30.460.10">
    <property type="entry name" value="Beta Polymerase, domain 2"/>
    <property type="match status" value="1"/>
</dbReference>
<protein>
    <recommendedName>
        <fullName evidence="6">Polymerase nucleotidyl transferase domain-containing protein</fullName>
    </recommendedName>
</protein>
<feature type="region of interest" description="Disordered" evidence="1">
    <location>
        <begin position="1301"/>
        <end position="1349"/>
    </location>
</feature>
<feature type="compositionally biased region" description="Basic and acidic residues" evidence="1">
    <location>
        <begin position="484"/>
        <end position="493"/>
    </location>
</feature>
<evidence type="ECO:0000256" key="1">
    <source>
        <dbReference type="SAM" id="MobiDB-lite"/>
    </source>
</evidence>
<dbReference type="Pfam" id="PF22600">
    <property type="entry name" value="MTPAP-like_central"/>
    <property type="match status" value="1"/>
</dbReference>
<feature type="compositionally biased region" description="Basic and acidic residues" evidence="1">
    <location>
        <begin position="558"/>
        <end position="567"/>
    </location>
</feature>
<dbReference type="CDD" id="cd05402">
    <property type="entry name" value="NT_PAP_TUTase"/>
    <property type="match status" value="1"/>
</dbReference>
<gene>
    <name evidence="4" type="ORF">L1049_019398</name>
</gene>
<feature type="domain" description="Poly(A) RNA polymerase mitochondrial-like central palm" evidence="2">
    <location>
        <begin position="42"/>
        <end position="163"/>
    </location>
</feature>
<dbReference type="FunFam" id="3.30.460.10:FF:000046">
    <property type="entry name" value="PAP/OAS1 substrate-binding domain superfamily"/>
    <property type="match status" value="1"/>
</dbReference>
<evidence type="ECO:0000313" key="5">
    <source>
        <dbReference type="Proteomes" id="UP001415857"/>
    </source>
</evidence>
<feature type="compositionally biased region" description="Basic and acidic residues" evidence="1">
    <location>
        <begin position="1191"/>
        <end position="1201"/>
    </location>
</feature>
<proteinExistence type="predicted"/>
<feature type="region of interest" description="Disordered" evidence="1">
    <location>
        <begin position="477"/>
        <end position="501"/>
    </location>
</feature>
<dbReference type="InterPro" id="IPR058921">
    <property type="entry name" value="PAP/OAS1-rel"/>
</dbReference>
<dbReference type="EMBL" id="JBBPBK010000001">
    <property type="protein sequence ID" value="KAK9291450.1"/>
    <property type="molecule type" value="Genomic_DNA"/>
</dbReference>
<feature type="domain" description="PAP/OAS1 substrate-binding-related" evidence="3">
    <location>
        <begin position="176"/>
        <end position="367"/>
    </location>
</feature>
<dbReference type="SUPFAM" id="SSF81301">
    <property type="entry name" value="Nucleotidyltransferase"/>
    <property type="match status" value="1"/>
</dbReference>
<feature type="compositionally biased region" description="Polar residues" evidence="1">
    <location>
        <begin position="1302"/>
        <end position="1323"/>
    </location>
</feature>
<evidence type="ECO:0000313" key="4">
    <source>
        <dbReference type="EMBL" id="KAK9291450.1"/>
    </source>
</evidence>
<comment type="caution">
    <text evidence="4">The sequence shown here is derived from an EMBL/GenBank/DDBJ whole genome shotgun (WGS) entry which is preliminary data.</text>
</comment>
<keyword evidence="5" id="KW-1185">Reference proteome</keyword>
<feature type="region of interest" description="Disordered" evidence="1">
    <location>
        <begin position="814"/>
        <end position="896"/>
    </location>
</feature>
<feature type="compositionally biased region" description="Polar residues" evidence="1">
    <location>
        <begin position="428"/>
        <end position="458"/>
    </location>
</feature>
<dbReference type="SUPFAM" id="SSF81631">
    <property type="entry name" value="PAP/OAS1 substrate-binding domain"/>
    <property type="match status" value="1"/>
</dbReference>
<feature type="compositionally biased region" description="Low complexity" evidence="1">
    <location>
        <begin position="1224"/>
        <end position="1237"/>
    </location>
</feature>
<dbReference type="PANTHER" id="PTHR45979">
    <property type="entry name" value="PAP/OAS1 SUBSTRATE-BINDING DOMAIN SUPERFAMILY"/>
    <property type="match status" value="1"/>
</dbReference>
<feature type="compositionally biased region" description="Low complexity" evidence="1">
    <location>
        <begin position="1325"/>
        <end position="1342"/>
    </location>
</feature>
<feature type="compositionally biased region" description="Basic and acidic residues" evidence="1">
    <location>
        <begin position="878"/>
        <end position="889"/>
    </location>
</feature>
<feature type="region of interest" description="Disordered" evidence="1">
    <location>
        <begin position="517"/>
        <end position="583"/>
    </location>
</feature>
<feature type="compositionally biased region" description="Basic and acidic residues" evidence="1">
    <location>
        <begin position="1208"/>
        <end position="1217"/>
    </location>
</feature>
<dbReference type="Pfam" id="PF26180">
    <property type="entry name" value="PAP-OAS1"/>
    <property type="match status" value="1"/>
</dbReference>
<dbReference type="InterPro" id="IPR058920">
    <property type="entry name" value="PAP-OAS1-bd-rel"/>
</dbReference>
<feature type="compositionally biased region" description="Basic and acidic residues" evidence="1">
    <location>
        <begin position="1159"/>
        <end position="1172"/>
    </location>
</feature>